<gene>
    <name evidence="2" type="ORF">UFOVP972_332</name>
</gene>
<accession>A0A6J5PUZ2</accession>
<organism evidence="2">
    <name type="scientific">uncultured Caudovirales phage</name>
    <dbReference type="NCBI Taxonomy" id="2100421"/>
    <lineage>
        <taxon>Viruses</taxon>
        <taxon>Duplodnaviria</taxon>
        <taxon>Heunggongvirae</taxon>
        <taxon>Uroviricota</taxon>
        <taxon>Caudoviricetes</taxon>
        <taxon>Peduoviridae</taxon>
        <taxon>Maltschvirus</taxon>
        <taxon>Maltschvirus maltsch</taxon>
    </lineage>
</organism>
<evidence type="ECO:0000256" key="1">
    <source>
        <dbReference type="SAM" id="Coils"/>
    </source>
</evidence>
<dbReference type="EMBL" id="LR796923">
    <property type="protein sequence ID" value="CAB4175720.1"/>
    <property type="molecule type" value="Genomic_DNA"/>
</dbReference>
<proteinExistence type="predicted"/>
<feature type="coiled-coil region" evidence="1">
    <location>
        <begin position="470"/>
        <end position="497"/>
    </location>
</feature>
<name>A0A6J5PUZ2_9CAUD</name>
<protein>
    <submittedName>
        <fullName evidence="2">Uncharacterized protein</fullName>
    </submittedName>
</protein>
<keyword evidence="1" id="KW-0175">Coiled coil</keyword>
<reference evidence="2" key="1">
    <citation type="submission" date="2020-05" db="EMBL/GenBank/DDBJ databases">
        <authorList>
            <person name="Chiriac C."/>
            <person name="Salcher M."/>
            <person name="Ghai R."/>
            <person name="Kavagutti S V."/>
        </authorList>
    </citation>
    <scope>NUCLEOTIDE SEQUENCE</scope>
</reference>
<evidence type="ECO:0000313" key="2">
    <source>
        <dbReference type="EMBL" id="CAB4175720.1"/>
    </source>
</evidence>
<sequence length="705" mass="78848">MAVTPLIKPVQDKKGIFYNFQSALEDINITLANSENSVRFSKFALLRIPEIGTPNTLATDNKIQFGAAGESPIIEGLNPDNNVNLAENFQNYALNLESLLLSRPAYKKNERLTVSERVFWKWLKELGAIRFQDANALEKNSANLPIDLVNHTEYRFVEKPETSSTYNRVVKYIGDIDVVNTLSSSENSYTEVYIHVPTNVGTTPHVLFKSIKDDNYKPGMTVANSLAAPLDIEYLSGRHYNDTHPFGLSLKAFYDLDDASVSTQIKNALAGVYAPGNWFTGTINNSYYTDNNGSNEYYVASDQFIKKTLGPTIVEYQRSTLDGISLDFDIANYKLASENPEIKVFSQFNDYVANRDFEFNAVLVYYDTYDPNNLDSTGNPIDFKTNLYGVLFLDKIQQSGLEFAIPPITKYKPDPLNKTNGNSFSFKLNLKLDTSIEDAKVEKSINDYSTFSLELFTDVLTKFTQLQTSFSNKLLELEALQQQVNSLKDLLVNSVDSSEILTRVSNLETSLIANQAIFSNTGELVTMINNTNSKINSIIAGDSNIVVSYDLDGIKPGDGIFIDRSTPNRAKVVNTNQQYNIANGSLTNIVTGSTLTLGTFTNYFVHQNSTTPTILTSDLSIFIDDTTINWKKGQVLRLVIEDEIIPGTFDFKIYTDALNKNNTGIYGVAIGLFNDLDFTPSLNKPIFDVICLDNINFTFRVDKIR</sequence>